<evidence type="ECO:0000256" key="3">
    <source>
        <dbReference type="RuleBase" id="RU361235"/>
    </source>
</evidence>
<comment type="similarity">
    <text evidence="1 3">Belongs to the type-B carboxylesterase/lipase family.</text>
</comment>
<dbReference type="EC" id="3.1.1.-" evidence="3"/>
<evidence type="ECO:0000313" key="6">
    <source>
        <dbReference type="Proteomes" id="UP001596972"/>
    </source>
</evidence>
<evidence type="ECO:0000313" key="5">
    <source>
        <dbReference type="EMBL" id="MFD0898919.1"/>
    </source>
</evidence>
<feature type="signal peptide" evidence="3">
    <location>
        <begin position="1"/>
        <end position="32"/>
    </location>
</feature>
<accession>A0ABW3EJF9</accession>
<evidence type="ECO:0000259" key="4">
    <source>
        <dbReference type="Pfam" id="PF00135"/>
    </source>
</evidence>
<dbReference type="InterPro" id="IPR029058">
    <property type="entry name" value="AB_hydrolase_fold"/>
</dbReference>
<dbReference type="InterPro" id="IPR050309">
    <property type="entry name" value="Type-B_Carboxylest/Lipase"/>
</dbReference>
<dbReference type="InterPro" id="IPR002018">
    <property type="entry name" value="CarbesteraseB"/>
</dbReference>
<evidence type="ECO:0000256" key="1">
    <source>
        <dbReference type="ARBA" id="ARBA00005964"/>
    </source>
</evidence>
<dbReference type="PROSITE" id="PS00122">
    <property type="entry name" value="CARBOXYLESTERASE_B_1"/>
    <property type="match status" value="1"/>
</dbReference>
<dbReference type="PANTHER" id="PTHR11559">
    <property type="entry name" value="CARBOXYLESTERASE"/>
    <property type="match status" value="1"/>
</dbReference>
<keyword evidence="3" id="KW-0732">Signal</keyword>
<evidence type="ECO:0000256" key="2">
    <source>
        <dbReference type="ARBA" id="ARBA00022801"/>
    </source>
</evidence>
<organism evidence="5 6">
    <name type="scientific">Actinomadura sediminis</name>
    <dbReference type="NCBI Taxonomy" id="1038904"/>
    <lineage>
        <taxon>Bacteria</taxon>
        <taxon>Bacillati</taxon>
        <taxon>Actinomycetota</taxon>
        <taxon>Actinomycetes</taxon>
        <taxon>Streptosporangiales</taxon>
        <taxon>Thermomonosporaceae</taxon>
        <taxon>Actinomadura</taxon>
    </lineage>
</organism>
<comment type="caution">
    <text evidence="5">The sequence shown here is derived from an EMBL/GenBank/DDBJ whole genome shotgun (WGS) entry which is preliminary data.</text>
</comment>
<proteinExistence type="inferred from homology"/>
<dbReference type="Pfam" id="PF00135">
    <property type="entry name" value="COesterase"/>
    <property type="match status" value="1"/>
</dbReference>
<dbReference type="Gene3D" id="3.40.50.1820">
    <property type="entry name" value="alpha/beta hydrolase"/>
    <property type="match status" value="1"/>
</dbReference>
<dbReference type="InterPro" id="IPR019826">
    <property type="entry name" value="Carboxylesterase_B_AS"/>
</dbReference>
<protein>
    <recommendedName>
        <fullName evidence="3">Carboxylic ester hydrolase</fullName>
        <ecNumber evidence="3">3.1.1.-</ecNumber>
    </recommendedName>
</protein>
<keyword evidence="2 3" id="KW-0378">Hydrolase</keyword>
<name>A0ABW3EJF9_9ACTN</name>
<dbReference type="SUPFAM" id="SSF53474">
    <property type="entry name" value="alpha/beta-Hydrolases"/>
    <property type="match status" value="1"/>
</dbReference>
<feature type="chain" id="PRO_5044985746" description="Carboxylic ester hydrolase" evidence="3">
    <location>
        <begin position="33"/>
        <end position="532"/>
    </location>
</feature>
<feature type="domain" description="Carboxylesterase type B" evidence="4">
    <location>
        <begin position="42"/>
        <end position="513"/>
    </location>
</feature>
<dbReference type="Proteomes" id="UP001596972">
    <property type="component" value="Unassembled WGS sequence"/>
</dbReference>
<keyword evidence="6" id="KW-1185">Reference proteome</keyword>
<dbReference type="RefSeq" id="WP_378295713.1">
    <property type="nucleotide sequence ID" value="NZ_JBHTJA010000001.1"/>
</dbReference>
<sequence length="532" mass="56497">MRVTGTAPPASALLASALVTAGLLVAAPAASAAPARPSGPADVVRTDKGTVRGEVHDGHRTFEGIPFAQPPTGDLRWRAPRPAKPWTGVYDATFPRGACAQPAPEYGGDPSYNEDCLYLNVTTPARDRGRSRGKLPVMVWVHGGGNTTGTGSVYDASKLAVRGDVVVVTLNYRLGPLGWLAHPGLDERRLQSGNFGLLDQQAALRWVQRNIRAFGGDPRNVTLFGESAGSMDTCANVVSPTAAGLFDKAIPQSGSCASDFHTEESAEAEGRAVAAALGCAGAAEAVARCLREIPARKLLEASAGRQNPAPVTGADRVMPLQPREAVERGRFNRVPIMHGNTLDELRVYIGPAFPEPISTARYEAIVRARFGADADAVLARYPADAHDDPRITLARMQTDHGSGLSTCLHQDAFAMLRDARVPVYAYQFADRTAPPLVDTPGFDEGAAHASELPYLFPGLFGDPLDAAQRELSDAMVGYWTSFAHHGRPRAHGAPHWPRFRDAGDVLSLAPGPGGIRPVDTAAASNCAFWRSL</sequence>
<gene>
    <name evidence="5" type="ORF">ACFQ11_00740</name>
</gene>
<dbReference type="EMBL" id="JBHTJA010000001">
    <property type="protein sequence ID" value="MFD0898919.1"/>
    <property type="molecule type" value="Genomic_DNA"/>
</dbReference>
<reference evidence="6" key="1">
    <citation type="journal article" date="2019" name="Int. J. Syst. Evol. Microbiol.">
        <title>The Global Catalogue of Microorganisms (GCM) 10K type strain sequencing project: providing services to taxonomists for standard genome sequencing and annotation.</title>
        <authorList>
            <consortium name="The Broad Institute Genomics Platform"/>
            <consortium name="The Broad Institute Genome Sequencing Center for Infectious Disease"/>
            <person name="Wu L."/>
            <person name="Ma J."/>
        </authorList>
    </citation>
    <scope>NUCLEOTIDE SEQUENCE [LARGE SCALE GENOMIC DNA]</scope>
    <source>
        <strain evidence="6">JCM 31202</strain>
    </source>
</reference>